<accession>A0A543KGA6</accession>
<comment type="function">
    <text evidence="3">Required for maturation of urease via the functional incorporation of the urease nickel metallocenter.</text>
</comment>
<comment type="similarity">
    <text evidence="1 3">Belongs to the UreD family.</text>
</comment>
<keyword evidence="3" id="KW-0963">Cytoplasm</keyword>
<dbReference type="PANTHER" id="PTHR33643">
    <property type="entry name" value="UREASE ACCESSORY PROTEIN D"/>
    <property type="match status" value="1"/>
</dbReference>
<protein>
    <recommendedName>
        <fullName evidence="3">Urease accessory protein UreD</fullName>
    </recommendedName>
</protein>
<comment type="subcellular location">
    <subcellularLocation>
        <location evidence="3">Cytoplasm</location>
    </subcellularLocation>
</comment>
<proteinExistence type="inferred from homology"/>
<dbReference type="PANTHER" id="PTHR33643:SF1">
    <property type="entry name" value="UREASE ACCESSORY PROTEIN D"/>
    <property type="match status" value="1"/>
</dbReference>
<keyword evidence="3" id="KW-0996">Nickel insertion</keyword>
<comment type="caution">
    <text evidence="4">The sequence shown here is derived from an EMBL/GenBank/DDBJ whole genome shotgun (WGS) entry which is preliminary data.</text>
</comment>
<gene>
    <name evidence="3" type="primary">ureD</name>
    <name evidence="4" type="ORF">BD293_2765</name>
</gene>
<evidence type="ECO:0000313" key="5">
    <source>
        <dbReference type="Proteomes" id="UP000320582"/>
    </source>
</evidence>
<evidence type="ECO:0000256" key="1">
    <source>
        <dbReference type="ARBA" id="ARBA00007177"/>
    </source>
</evidence>
<evidence type="ECO:0000256" key="2">
    <source>
        <dbReference type="ARBA" id="ARBA00023186"/>
    </source>
</evidence>
<dbReference type="GO" id="GO:0005737">
    <property type="term" value="C:cytoplasm"/>
    <property type="evidence" value="ECO:0007669"/>
    <property type="project" value="UniProtKB-SubCell"/>
</dbReference>
<sequence>MPEGAQMNAQAMINPHQRSAGHASARFAQRSGRPSLMDLCQHGSAKAIVLEHSDIVFLNTSGGLTGGDRLDYRLSLGAGCRMTATTQTAERAYRSTSGAARMSVDLTVGEGGHLDWLPQETILFDRAQLRRRTQITLAADATCLMAEAVVLGRAAMGETVKELDFHDWRQVQRGGTPLHLEALHLNTERLAAGAAGLDGARAFATVVMVAPNAADALGPVRAALDCAQVRAAASAMEGRLVIRLLAPDGWPLRRKLAQILTLLRRAPLPRVWQI</sequence>
<keyword evidence="5" id="KW-1185">Reference proteome</keyword>
<dbReference type="GO" id="GO:0016151">
    <property type="term" value="F:nickel cation binding"/>
    <property type="evidence" value="ECO:0007669"/>
    <property type="project" value="UniProtKB-UniRule"/>
</dbReference>
<dbReference type="Proteomes" id="UP000320582">
    <property type="component" value="Unassembled WGS sequence"/>
</dbReference>
<dbReference type="HAMAP" id="MF_01384">
    <property type="entry name" value="UreD"/>
    <property type="match status" value="1"/>
</dbReference>
<comment type="subunit">
    <text evidence="3">UreD, UreF and UreG form a complex that acts as a GTP-hydrolysis-dependent molecular chaperone, activating the urease apoprotein by helping to assemble the nickel containing metallocenter of UreC. The UreE protein probably delivers the nickel.</text>
</comment>
<dbReference type="EMBL" id="VFPT01000001">
    <property type="protein sequence ID" value="TQM94105.1"/>
    <property type="molecule type" value="Genomic_DNA"/>
</dbReference>
<dbReference type="Pfam" id="PF01774">
    <property type="entry name" value="UreD"/>
    <property type="match status" value="1"/>
</dbReference>
<organism evidence="4 5">
    <name type="scientific">Roseinatronobacter monicus</name>
    <dbReference type="NCBI Taxonomy" id="393481"/>
    <lineage>
        <taxon>Bacteria</taxon>
        <taxon>Pseudomonadati</taxon>
        <taxon>Pseudomonadota</taxon>
        <taxon>Alphaproteobacteria</taxon>
        <taxon>Rhodobacterales</taxon>
        <taxon>Paracoccaceae</taxon>
        <taxon>Roseinatronobacter</taxon>
    </lineage>
</organism>
<dbReference type="InterPro" id="IPR002669">
    <property type="entry name" value="UreD"/>
</dbReference>
<evidence type="ECO:0000256" key="3">
    <source>
        <dbReference type="HAMAP-Rule" id="MF_01384"/>
    </source>
</evidence>
<name>A0A543KGA6_9RHOB</name>
<reference evidence="4 5" key="1">
    <citation type="submission" date="2019-06" db="EMBL/GenBank/DDBJ databases">
        <title>Genomic Encyclopedia of Archaeal and Bacterial Type Strains, Phase II (KMG-II): from individual species to whole genera.</title>
        <authorList>
            <person name="Goeker M."/>
        </authorList>
    </citation>
    <scope>NUCLEOTIDE SEQUENCE [LARGE SCALE GENOMIC DNA]</scope>
    <source>
        <strain evidence="4 5">DSM 18423</strain>
    </source>
</reference>
<keyword evidence="2 3" id="KW-0143">Chaperone</keyword>
<evidence type="ECO:0000313" key="4">
    <source>
        <dbReference type="EMBL" id="TQM94105.1"/>
    </source>
</evidence>
<dbReference type="AlphaFoldDB" id="A0A543KGA6"/>